<evidence type="ECO:0000256" key="2">
    <source>
        <dbReference type="HAMAP-Rule" id="MF_00795"/>
    </source>
</evidence>
<organism evidence="3 4">
    <name type="scientific">Mobilisporobacter senegalensis</name>
    <dbReference type="NCBI Taxonomy" id="1329262"/>
    <lineage>
        <taxon>Bacteria</taxon>
        <taxon>Bacillati</taxon>
        <taxon>Bacillota</taxon>
        <taxon>Clostridia</taxon>
        <taxon>Lachnospirales</taxon>
        <taxon>Lachnospiraceae</taxon>
        <taxon>Mobilisporobacter</taxon>
    </lineage>
</organism>
<accession>A0A3N1XYH3</accession>
<protein>
    <recommendedName>
        <fullName evidence="2">PF03932 family protein CutC</fullName>
    </recommendedName>
</protein>
<keyword evidence="2" id="KW-0963">Cytoplasm</keyword>
<dbReference type="PANTHER" id="PTHR12598">
    <property type="entry name" value="COPPER HOMEOSTASIS PROTEIN CUTC"/>
    <property type="match status" value="1"/>
</dbReference>
<gene>
    <name evidence="2" type="primary">cutC</name>
    <name evidence="3" type="ORF">EDD66_101258</name>
</gene>
<dbReference type="GO" id="GO:0005737">
    <property type="term" value="C:cytoplasm"/>
    <property type="evidence" value="ECO:0007669"/>
    <property type="project" value="UniProtKB-SubCell"/>
</dbReference>
<comment type="caution">
    <text evidence="3">The sequence shown here is derived from an EMBL/GenBank/DDBJ whole genome shotgun (WGS) entry which is preliminary data.</text>
</comment>
<sequence>MKNYILEGCVDSVESAIIATKGGANRLELCSNLIIGGTTPGKGLFLEVRKNCNIKTHVLIRPRFGDFCYTEHEFNIIKEEINMFRELGANGVVIGILKPDGTLDIERMKELIELTQGMSVTLHRAFDVCKDPIQVLEQAKDLGIHTILTSGQKNHCIEGKELIGELVKKAAGEIDILIAGGVCDKVIEEMYPATKATSFHMSGKVVRDSAMLYRKEGVNMGLPSQSEFEIWQTDEENIRAAKETLEHIIKTE</sequence>
<comment type="caution">
    <text evidence="2">Once thought to be involved in copper homeostasis, experiments in E.coli have shown this is not the case.</text>
</comment>
<proteinExistence type="inferred from homology"/>
<dbReference type="InterPro" id="IPR005627">
    <property type="entry name" value="CutC-like"/>
</dbReference>
<dbReference type="GO" id="GO:0005507">
    <property type="term" value="F:copper ion binding"/>
    <property type="evidence" value="ECO:0007669"/>
    <property type="project" value="TreeGrafter"/>
</dbReference>
<dbReference type="Proteomes" id="UP000273083">
    <property type="component" value="Unassembled WGS sequence"/>
</dbReference>
<dbReference type="Gene3D" id="3.20.20.380">
    <property type="entry name" value="Copper homeostasis (CutC) domain"/>
    <property type="match status" value="1"/>
</dbReference>
<dbReference type="RefSeq" id="WP_123607732.1">
    <property type="nucleotide sequence ID" value="NZ_RJVG01000001.1"/>
</dbReference>
<dbReference type="SUPFAM" id="SSF110395">
    <property type="entry name" value="CutC-like"/>
    <property type="match status" value="1"/>
</dbReference>
<dbReference type="AlphaFoldDB" id="A0A3N1XYH3"/>
<dbReference type="OrthoDB" id="9815677at2"/>
<dbReference type="Pfam" id="PF03932">
    <property type="entry name" value="CutC"/>
    <property type="match status" value="1"/>
</dbReference>
<comment type="subcellular location">
    <subcellularLocation>
        <location evidence="2">Cytoplasm</location>
    </subcellularLocation>
</comment>
<dbReference type="FunFam" id="3.20.20.380:FF:000001">
    <property type="entry name" value="Copper homeostasis protein CutC"/>
    <property type="match status" value="1"/>
</dbReference>
<evidence type="ECO:0000256" key="1">
    <source>
        <dbReference type="ARBA" id="ARBA00007768"/>
    </source>
</evidence>
<evidence type="ECO:0000313" key="3">
    <source>
        <dbReference type="EMBL" id="ROR31640.1"/>
    </source>
</evidence>
<keyword evidence="4" id="KW-1185">Reference proteome</keyword>
<dbReference type="PANTHER" id="PTHR12598:SF0">
    <property type="entry name" value="COPPER HOMEOSTASIS PROTEIN CUTC HOMOLOG"/>
    <property type="match status" value="1"/>
</dbReference>
<dbReference type="InterPro" id="IPR036822">
    <property type="entry name" value="CutC-like_dom_sf"/>
</dbReference>
<comment type="similarity">
    <text evidence="1 2">Belongs to the CutC family.</text>
</comment>
<evidence type="ECO:0000313" key="4">
    <source>
        <dbReference type="Proteomes" id="UP000273083"/>
    </source>
</evidence>
<dbReference type="HAMAP" id="MF_00795">
    <property type="entry name" value="CutC"/>
    <property type="match status" value="1"/>
</dbReference>
<dbReference type="EMBL" id="RJVG01000001">
    <property type="protein sequence ID" value="ROR31640.1"/>
    <property type="molecule type" value="Genomic_DNA"/>
</dbReference>
<reference evidence="3 4" key="1">
    <citation type="submission" date="2018-11" db="EMBL/GenBank/DDBJ databases">
        <title>Genomic Encyclopedia of Type Strains, Phase IV (KMG-IV): sequencing the most valuable type-strain genomes for metagenomic binning, comparative biology and taxonomic classification.</title>
        <authorList>
            <person name="Goeker M."/>
        </authorList>
    </citation>
    <scope>NUCLEOTIDE SEQUENCE [LARGE SCALE GENOMIC DNA]</scope>
    <source>
        <strain evidence="3 4">DSM 26537</strain>
    </source>
</reference>
<name>A0A3N1XYH3_9FIRM</name>